<evidence type="ECO:0000256" key="1">
    <source>
        <dbReference type="SAM" id="SignalP"/>
    </source>
</evidence>
<keyword evidence="1" id="KW-0732">Signal</keyword>
<accession>A0ABR4MGG4</accession>
<gene>
    <name evidence="2" type="ORF">HOO65_050474</name>
</gene>
<keyword evidence="3" id="KW-1185">Reference proteome</keyword>
<dbReference type="RefSeq" id="XP_070858533.1">
    <property type="nucleotide sequence ID" value="XM_071000910.1"/>
</dbReference>
<name>A0ABR4MGG4_9PEZI</name>
<organism evidence="2 3">
    <name type="scientific">Ceratocystis lukuohia</name>
    <dbReference type="NCBI Taxonomy" id="2019550"/>
    <lineage>
        <taxon>Eukaryota</taxon>
        <taxon>Fungi</taxon>
        <taxon>Dikarya</taxon>
        <taxon>Ascomycota</taxon>
        <taxon>Pezizomycotina</taxon>
        <taxon>Sordariomycetes</taxon>
        <taxon>Hypocreomycetidae</taxon>
        <taxon>Microascales</taxon>
        <taxon>Ceratocystidaceae</taxon>
        <taxon>Ceratocystis</taxon>
    </lineage>
</organism>
<evidence type="ECO:0000313" key="2">
    <source>
        <dbReference type="EMBL" id="KAL2887353.1"/>
    </source>
</evidence>
<dbReference type="Proteomes" id="UP001610728">
    <property type="component" value="Unassembled WGS sequence"/>
</dbReference>
<dbReference type="EMBL" id="JABSNW010000005">
    <property type="protein sequence ID" value="KAL2887353.1"/>
    <property type="molecule type" value="Genomic_DNA"/>
</dbReference>
<dbReference type="GeneID" id="98119086"/>
<feature type="signal peptide" evidence="1">
    <location>
        <begin position="1"/>
        <end position="18"/>
    </location>
</feature>
<feature type="chain" id="PRO_5046033868" evidence="1">
    <location>
        <begin position="19"/>
        <end position="73"/>
    </location>
</feature>
<sequence>MQRWTVTLLLVFAASALAAPPGDIQNVGENKKFDDDVGGAGRENIICSFAGDVCVCVGDDGVAFSVPDAWCMQ</sequence>
<comment type="caution">
    <text evidence="2">The sequence shown here is derived from an EMBL/GenBank/DDBJ whole genome shotgun (WGS) entry which is preliminary data.</text>
</comment>
<protein>
    <submittedName>
        <fullName evidence="2">Uncharacterized protein</fullName>
    </submittedName>
</protein>
<proteinExistence type="predicted"/>
<reference evidence="2 3" key="1">
    <citation type="submission" date="2020-05" db="EMBL/GenBank/DDBJ databases">
        <title>Ceratocystis lukuohia genome.</title>
        <authorList>
            <person name="Harrington T.C."/>
            <person name="Kim K."/>
            <person name="Mayers C.G."/>
        </authorList>
    </citation>
    <scope>NUCLEOTIDE SEQUENCE [LARGE SCALE GENOMIC DNA]</scope>
    <source>
        <strain evidence="2 3">C4212</strain>
    </source>
</reference>
<evidence type="ECO:0000313" key="3">
    <source>
        <dbReference type="Proteomes" id="UP001610728"/>
    </source>
</evidence>